<evidence type="ECO:0000256" key="1">
    <source>
        <dbReference type="ARBA" id="ARBA00004496"/>
    </source>
</evidence>
<feature type="compositionally biased region" description="Low complexity" evidence="3">
    <location>
        <begin position="14"/>
        <end position="60"/>
    </location>
</feature>
<protein>
    <submittedName>
        <fullName evidence="5">PXA domain-containing protein</fullName>
    </submittedName>
</protein>
<sequence>MMNPAAQTPARGLTPRSSTPSPSPATARQKPSRTSSFHSESSFPSKPRSANNNSNNAANSPSTITAEFGQASGAAIRRGPRQPPLDPLSDKATALLIRRILFPQHLEKAKNSSASIEDLPLPPLTSRNDVDLQLYALIAIILREYVQNWYTKITPDETFVAEIVQIIAHITRALEQRLRKVDLESLLLDEIPELLDRHITAYRVARDPITHHPVRTNPREIYHSLCPLPALSPVPRHDDPATVASQAENEVAYRQLLVQAVLAILLPTEDLENGCLTALVGQIFSELIIGNSVANKLSEPWLIYELFIIISRIIGQRKQPVQRDENASGRPNKDPTGARSSSSIQDWFWRFIHWIFLATSFIRLAFSALMTSRSLPSRTSRGISVLRKNEKDATHHQEVELEPSSESSKTPVLAFRIWSAISNLIEMDTRMPWLCGALSMLQWVSMTGPGQIAAVDGRLDRLLSHGIHKYLLDSRGLPPLLRNVRGALFPNNAPGKPTLVPPASEEELRALRTRCARALWRGVVPNGLARVYFTGKIVKSDTDDKGKNKTAAVVASASVAVTAVGANKKTRQKDPSPTGRTARGGAGSGDHQQHDGGYHHGHRRQKSRKTNNNASSGISGSGSGSGGGSSRSGSPSTPLGEGGEKKNEDEDDDEVDQEILEEIEQGILSVFEDGYCNKHLVYGILELVLVRLMPELAERGALELWAERVPVSVVYL</sequence>
<dbReference type="Pfam" id="PF02194">
    <property type="entry name" value="PXA"/>
    <property type="match status" value="1"/>
</dbReference>
<dbReference type="GO" id="GO:0045022">
    <property type="term" value="P:early endosome to late endosome transport"/>
    <property type="evidence" value="ECO:0007669"/>
    <property type="project" value="TreeGrafter"/>
</dbReference>
<dbReference type="AlphaFoldDB" id="A0AAN7BQJ2"/>
<keyword evidence="6" id="KW-1185">Reference proteome</keyword>
<feature type="region of interest" description="Disordered" evidence="3">
    <location>
        <begin position="565"/>
        <end position="655"/>
    </location>
</feature>
<dbReference type="SMART" id="SM00313">
    <property type="entry name" value="PXA"/>
    <property type="match status" value="1"/>
</dbReference>
<reference evidence="5" key="1">
    <citation type="journal article" date="2023" name="Mol. Phylogenet. Evol.">
        <title>Genome-scale phylogeny and comparative genomics of the fungal order Sordariales.</title>
        <authorList>
            <person name="Hensen N."/>
            <person name="Bonometti L."/>
            <person name="Westerberg I."/>
            <person name="Brannstrom I.O."/>
            <person name="Guillou S."/>
            <person name="Cros-Aarteil S."/>
            <person name="Calhoun S."/>
            <person name="Haridas S."/>
            <person name="Kuo A."/>
            <person name="Mondo S."/>
            <person name="Pangilinan J."/>
            <person name="Riley R."/>
            <person name="LaButti K."/>
            <person name="Andreopoulos B."/>
            <person name="Lipzen A."/>
            <person name="Chen C."/>
            <person name="Yan M."/>
            <person name="Daum C."/>
            <person name="Ng V."/>
            <person name="Clum A."/>
            <person name="Steindorff A."/>
            <person name="Ohm R.A."/>
            <person name="Martin F."/>
            <person name="Silar P."/>
            <person name="Natvig D.O."/>
            <person name="Lalanne C."/>
            <person name="Gautier V."/>
            <person name="Ament-Velasquez S.L."/>
            <person name="Kruys A."/>
            <person name="Hutchinson M.I."/>
            <person name="Powell A.J."/>
            <person name="Barry K."/>
            <person name="Miller A.N."/>
            <person name="Grigoriev I.V."/>
            <person name="Debuchy R."/>
            <person name="Gladieux P."/>
            <person name="Hiltunen Thoren M."/>
            <person name="Johannesson H."/>
        </authorList>
    </citation>
    <scope>NUCLEOTIDE SEQUENCE</scope>
    <source>
        <strain evidence="5">CBS 990.96</strain>
    </source>
</reference>
<dbReference type="GO" id="GO:0005770">
    <property type="term" value="C:late endosome"/>
    <property type="evidence" value="ECO:0007669"/>
    <property type="project" value="TreeGrafter"/>
</dbReference>
<dbReference type="InterPro" id="IPR003114">
    <property type="entry name" value="Phox_assoc"/>
</dbReference>
<comment type="subcellular location">
    <subcellularLocation>
        <location evidence="1">Cytoplasm</location>
    </subcellularLocation>
</comment>
<gene>
    <name evidence="5" type="ORF">QBC38DRAFT_477176</name>
</gene>
<feature type="domain" description="PXA" evidence="4">
    <location>
        <begin position="127"/>
        <end position="314"/>
    </location>
</feature>
<reference evidence="5" key="2">
    <citation type="submission" date="2023-05" db="EMBL/GenBank/DDBJ databases">
        <authorList>
            <consortium name="Lawrence Berkeley National Laboratory"/>
            <person name="Steindorff A."/>
            <person name="Hensen N."/>
            <person name="Bonometti L."/>
            <person name="Westerberg I."/>
            <person name="Brannstrom I.O."/>
            <person name="Guillou S."/>
            <person name="Cros-Aarteil S."/>
            <person name="Calhoun S."/>
            <person name="Haridas S."/>
            <person name="Kuo A."/>
            <person name="Mondo S."/>
            <person name="Pangilinan J."/>
            <person name="Riley R."/>
            <person name="Labutti K."/>
            <person name="Andreopoulos B."/>
            <person name="Lipzen A."/>
            <person name="Chen C."/>
            <person name="Yanf M."/>
            <person name="Daum C."/>
            <person name="Ng V."/>
            <person name="Clum A."/>
            <person name="Ohm R."/>
            <person name="Martin F."/>
            <person name="Silar P."/>
            <person name="Natvig D."/>
            <person name="Lalanne C."/>
            <person name="Gautier V."/>
            <person name="Ament-Velasquez S.L."/>
            <person name="Kruys A."/>
            <person name="Hutchinson M.I."/>
            <person name="Powell A.J."/>
            <person name="Barry K."/>
            <person name="Miller A.N."/>
            <person name="Grigoriev I.V."/>
            <person name="Debuchy R."/>
            <person name="Gladieux P."/>
            <person name="Thoren M.H."/>
            <person name="Johannesson H."/>
        </authorList>
    </citation>
    <scope>NUCLEOTIDE SEQUENCE</scope>
    <source>
        <strain evidence="5">CBS 990.96</strain>
    </source>
</reference>
<dbReference type="GO" id="GO:0005769">
    <property type="term" value="C:early endosome"/>
    <property type="evidence" value="ECO:0007669"/>
    <property type="project" value="TreeGrafter"/>
</dbReference>
<evidence type="ECO:0000259" key="4">
    <source>
        <dbReference type="PROSITE" id="PS51207"/>
    </source>
</evidence>
<dbReference type="EMBL" id="MU865328">
    <property type="protein sequence ID" value="KAK4227713.1"/>
    <property type="molecule type" value="Genomic_DNA"/>
</dbReference>
<evidence type="ECO:0000256" key="2">
    <source>
        <dbReference type="ARBA" id="ARBA00022490"/>
    </source>
</evidence>
<evidence type="ECO:0000313" key="5">
    <source>
        <dbReference type="EMBL" id="KAK4227713.1"/>
    </source>
</evidence>
<feature type="region of interest" description="Disordered" evidence="3">
    <location>
        <begin position="320"/>
        <end position="341"/>
    </location>
</feature>
<dbReference type="PANTHER" id="PTHR22999:SF23">
    <property type="entry name" value="SORTING NEXIN-16"/>
    <property type="match status" value="1"/>
</dbReference>
<feature type="region of interest" description="Disordered" evidence="3">
    <location>
        <begin position="1"/>
        <end position="63"/>
    </location>
</feature>
<proteinExistence type="predicted"/>
<dbReference type="Proteomes" id="UP001301958">
    <property type="component" value="Unassembled WGS sequence"/>
</dbReference>
<feature type="compositionally biased region" description="Gly residues" evidence="3">
    <location>
        <begin position="619"/>
        <end position="630"/>
    </location>
</feature>
<evidence type="ECO:0000256" key="3">
    <source>
        <dbReference type="SAM" id="MobiDB-lite"/>
    </source>
</evidence>
<evidence type="ECO:0000313" key="6">
    <source>
        <dbReference type="Proteomes" id="UP001301958"/>
    </source>
</evidence>
<dbReference type="InterPro" id="IPR051837">
    <property type="entry name" value="SortingNexin/PXDomain-PKLike"/>
</dbReference>
<dbReference type="GO" id="GO:0035091">
    <property type="term" value="F:phosphatidylinositol binding"/>
    <property type="evidence" value="ECO:0007669"/>
    <property type="project" value="TreeGrafter"/>
</dbReference>
<dbReference type="PANTHER" id="PTHR22999">
    <property type="entry name" value="PX SERINE/THREONINE KINASE PXK"/>
    <property type="match status" value="1"/>
</dbReference>
<organism evidence="5 6">
    <name type="scientific">Podospora fimiseda</name>
    <dbReference type="NCBI Taxonomy" id="252190"/>
    <lineage>
        <taxon>Eukaryota</taxon>
        <taxon>Fungi</taxon>
        <taxon>Dikarya</taxon>
        <taxon>Ascomycota</taxon>
        <taxon>Pezizomycotina</taxon>
        <taxon>Sordariomycetes</taxon>
        <taxon>Sordariomycetidae</taxon>
        <taxon>Sordariales</taxon>
        <taxon>Podosporaceae</taxon>
        <taxon>Podospora</taxon>
    </lineage>
</organism>
<dbReference type="PROSITE" id="PS51207">
    <property type="entry name" value="PXA"/>
    <property type="match status" value="1"/>
</dbReference>
<feature type="compositionally biased region" description="Basic residues" evidence="3">
    <location>
        <begin position="599"/>
        <end position="609"/>
    </location>
</feature>
<name>A0AAN7BQJ2_9PEZI</name>
<accession>A0AAN7BQJ2</accession>
<feature type="compositionally biased region" description="Basic and acidic residues" evidence="3">
    <location>
        <begin position="321"/>
        <end position="333"/>
    </location>
</feature>
<keyword evidence="2" id="KW-0963">Cytoplasm</keyword>
<comment type="caution">
    <text evidence="5">The sequence shown here is derived from an EMBL/GenBank/DDBJ whole genome shotgun (WGS) entry which is preliminary data.</text>
</comment>